<evidence type="ECO:0000313" key="3">
    <source>
        <dbReference type="Proteomes" id="UP000748531"/>
    </source>
</evidence>
<comment type="caution">
    <text evidence="2">The sequence shown here is derived from an EMBL/GenBank/DDBJ whole genome shotgun (WGS) entry which is preliminary data.</text>
</comment>
<proteinExistence type="predicted"/>
<evidence type="ECO:0000256" key="1">
    <source>
        <dbReference type="SAM" id="Phobius"/>
    </source>
</evidence>
<organism evidence="2 3">
    <name type="scientific">Paragonimus heterotremus</name>
    <dbReference type="NCBI Taxonomy" id="100268"/>
    <lineage>
        <taxon>Eukaryota</taxon>
        <taxon>Metazoa</taxon>
        <taxon>Spiralia</taxon>
        <taxon>Lophotrochozoa</taxon>
        <taxon>Platyhelminthes</taxon>
        <taxon>Trematoda</taxon>
        <taxon>Digenea</taxon>
        <taxon>Plagiorchiida</taxon>
        <taxon>Troglotremata</taxon>
        <taxon>Troglotrematidae</taxon>
        <taxon>Paragonimus</taxon>
    </lineage>
</organism>
<feature type="transmembrane region" description="Helical" evidence="1">
    <location>
        <begin position="6"/>
        <end position="26"/>
    </location>
</feature>
<sequence length="46" mass="5490">MNQAIVLGATMWARGIYLAICMVIPWRTHVQDQKKELNIYDNKRNW</sequence>
<name>A0A8J4ST57_9TREM</name>
<reference evidence="2" key="1">
    <citation type="submission" date="2019-05" db="EMBL/GenBank/DDBJ databases">
        <title>Annotation for the trematode Paragonimus heterotremus.</title>
        <authorList>
            <person name="Choi Y.-J."/>
        </authorList>
    </citation>
    <scope>NUCLEOTIDE SEQUENCE</scope>
    <source>
        <strain evidence="2">LC</strain>
    </source>
</reference>
<evidence type="ECO:0000313" key="2">
    <source>
        <dbReference type="EMBL" id="KAF5397361.1"/>
    </source>
</evidence>
<protein>
    <submittedName>
        <fullName evidence="2">Uncharacterized protein</fullName>
    </submittedName>
</protein>
<dbReference type="Proteomes" id="UP000748531">
    <property type="component" value="Unassembled WGS sequence"/>
</dbReference>
<accession>A0A8J4ST57</accession>
<keyword evidence="1" id="KW-0472">Membrane</keyword>
<keyword evidence="3" id="KW-1185">Reference proteome</keyword>
<gene>
    <name evidence="2" type="ORF">PHET_09416</name>
</gene>
<keyword evidence="1" id="KW-1133">Transmembrane helix</keyword>
<keyword evidence="1" id="KW-0812">Transmembrane</keyword>
<dbReference type="EMBL" id="LUCH01006378">
    <property type="protein sequence ID" value="KAF5397361.1"/>
    <property type="molecule type" value="Genomic_DNA"/>
</dbReference>
<dbReference type="AlphaFoldDB" id="A0A8J4ST57"/>